<dbReference type="Pfam" id="PF13632">
    <property type="entry name" value="Glyco_trans_2_3"/>
    <property type="match status" value="1"/>
</dbReference>
<comment type="pathway">
    <text evidence="1">Cell wall biogenesis; cell wall polysaccharide biosynthesis.</text>
</comment>
<dbReference type="Pfam" id="PF13692">
    <property type="entry name" value="Glyco_trans_1_4"/>
    <property type="match status" value="1"/>
</dbReference>
<dbReference type="PANTHER" id="PTHR43179">
    <property type="entry name" value="RHAMNOSYLTRANSFERASE WBBL"/>
    <property type="match status" value="1"/>
</dbReference>
<keyword evidence="8" id="KW-1185">Reference proteome</keyword>
<dbReference type="AlphaFoldDB" id="A0A841ARM9"/>
<dbReference type="Gene3D" id="3.40.50.2000">
    <property type="entry name" value="Glycogen Phosphorylase B"/>
    <property type="match status" value="1"/>
</dbReference>
<feature type="domain" description="Glycosyltransferase 2-like" evidence="5">
    <location>
        <begin position="10"/>
        <end position="122"/>
    </location>
</feature>
<evidence type="ECO:0000256" key="3">
    <source>
        <dbReference type="ARBA" id="ARBA00022676"/>
    </source>
</evidence>
<proteinExistence type="inferred from homology"/>
<feature type="domain" description="Glycosyltransferase 2-like" evidence="6">
    <location>
        <begin position="162"/>
        <end position="222"/>
    </location>
</feature>
<dbReference type="GO" id="GO:0016757">
    <property type="term" value="F:glycosyltransferase activity"/>
    <property type="evidence" value="ECO:0007669"/>
    <property type="project" value="UniProtKB-KW"/>
</dbReference>
<dbReference type="InterPro" id="IPR001173">
    <property type="entry name" value="Glyco_trans_2-like"/>
</dbReference>
<evidence type="ECO:0000256" key="1">
    <source>
        <dbReference type="ARBA" id="ARBA00004776"/>
    </source>
</evidence>
<reference evidence="7 8" key="1">
    <citation type="submission" date="2020-08" db="EMBL/GenBank/DDBJ databases">
        <title>Sequencing the genomes of 1000 actinobacteria strains.</title>
        <authorList>
            <person name="Klenk H.-P."/>
        </authorList>
    </citation>
    <scope>NUCLEOTIDE SEQUENCE [LARGE SCALE GENOMIC DNA]</scope>
    <source>
        <strain evidence="7 8">DSM 105784</strain>
    </source>
</reference>
<evidence type="ECO:0000313" key="7">
    <source>
        <dbReference type="EMBL" id="MBB5844225.1"/>
    </source>
</evidence>
<dbReference type="RefSeq" id="WP_184238169.1">
    <property type="nucleotide sequence ID" value="NZ_JACHMJ010000001.1"/>
</dbReference>
<evidence type="ECO:0000256" key="2">
    <source>
        <dbReference type="ARBA" id="ARBA00006739"/>
    </source>
</evidence>
<accession>A0A841ARM9</accession>
<dbReference type="Gene3D" id="3.90.550.10">
    <property type="entry name" value="Spore Coat Polysaccharide Biosynthesis Protein SpsA, Chain A"/>
    <property type="match status" value="1"/>
</dbReference>
<dbReference type="PANTHER" id="PTHR43179:SF12">
    <property type="entry name" value="GALACTOFURANOSYLTRANSFERASE GLFT2"/>
    <property type="match status" value="1"/>
</dbReference>
<sequence>MSGIRTGVVSVVLVNFRGASDTIEAIRLLDELDWPSSRLEIIVVENASGDDSAARIAAAAPHVTLVVSDENLGFAGGCNLGVRHSSGEYVAFLNNDAKPDAAWVSAAVAVFEGSELVGAVASKVLDWEGERVDFIGAGLTWFGMGYKPFTGEVLDPNMPEASSVLFGTGSAMFVRRSVFDALEGFDERFFMFFEDVDFGWRLNLRGWRYAYVPESIAFHKHHASMSSFGNFKETYLLERNALFTLYKNLGPDSLAEILPAAMALTVRRGVARGALDSTSFDIRKPGGDDVETIDVAKETMAGLFAIDQFVENLPSLRDSRREIQESRVVSDNRVWRLFGETDAASYENDYYLDGYMKIASTFDVLEPAKRTRVLVITGDPIGVKLAGPAIRAWNIANALAADNDVTLMSLTLVEEDVAAPFDLVQVSAGQDREFNVYEQWADVIIFQGHAMEFFESLRTTSKIVVADIYDPMHLEQLEQAKEFPRAVWDQRVSDATVVLNEQLGKADFFVCASERQRMFFLGQLAALGRINPANYDGDPDLRGLISVVPFGLPREFPEHNRDVLKGALDGIGADDKVLLWSGGLYNWFDPKSLIRAVAQLAERRPEVRLFFQGTKHPHPGVPEMQIVGESRALAESLGVLDSAVFFNRSWVDYSDRHNYLHEADAGVSTHFDHIETTMSFRTRILDYLWAGLPMVVTDGDVFAELVAKEGLGVVVPANDVDALADALERILYDAEFIAEAKANIARVREDFYWDRVLEPLVSFVADARHAPDLVRTTVRGKSNRQVQPQRLPSRKTGTRHNVTRALFYLRNGGPMVVIRKVARRLGR</sequence>
<dbReference type="CDD" id="cd03801">
    <property type="entry name" value="GT4_PimA-like"/>
    <property type="match status" value="1"/>
</dbReference>
<organism evidence="7 8">
    <name type="scientific">Conyzicola lurida</name>
    <dbReference type="NCBI Taxonomy" id="1172621"/>
    <lineage>
        <taxon>Bacteria</taxon>
        <taxon>Bacillati</taxon>
        <taxon>Actinomycetota</taxon>
        <taxon>Actinomycetes</taxon>
        <taxon>Micrococcales</taxon>
        <taxon>Microbacteriaceae</taxon>
        <taxon>Conyzicola</taxon>
    </lineage>
</organism>
<evidence type="ECO:0000313" key="8">
    <source>
        <dbReference type="Proteomes" id="UP000536685"/>
    </source>
</evidence>
<gene>
    <name evidence="7" type="ORF">HD599_002548</name>
</gene>
<dbReference type="EMBL" id="JACHMJ010000001">
    <property type="protein sequence ID" value="MBB5844225.1"/>
    <property type="molecule type" value="Genomic_DNA"/>
</dbReference>
<name>A0A841ARM9_9MICO</name>
<dbReference type="SUPFAM" id="SSF53448">
    <property type="entry name" value="Nucleotide-diphospho-sugar transferases"/>
    <property type="match status" value="1"/>
</dbReference>
<dbReference type="InterPro" id="IPR029044">
    <property type="entry name" value="Nucleotide-diphossugar_trans"/>
</dbReference>
<dbReference type="SUPFAM" id="SSF53756">
    <property type="entry name" value="UDP-Glycosyltransferase/glycogen phosphorylase"/>
    <property type="match status" value="1"/>
</dbReference>
<keyword evidence="3" id="KW-0328">Glycosyltransferase</keyword>
<evidence type="ECO:0000256" key="4">
    <source>
        <dbReference type="ARBA" id="ARBA00022679"/>
    </source>
</evidence>
<comment type="similarity">
    <text evidence="2">Belongs to the glycosyltransferase 2 family.</text>
</comment>
<dbReference type="Proteomes" id="UP000536685">
    <property type="component" value="Unassembled WGS sequence"/>
</dbReference>
<evidence type="ECO:0000259" key="6">
    <source>
        <dbReference type="Pfam" id="PF13632"/>
    </source>
</evidence>
<dbReference type="Pfam" id="PF00535">
    <property type="entry name" value="Glycos_transf_2"/>
    <property type="match status" value="1"/>
</dbReference>
<dbReference type="CDD" id="cd04186">
    <property type="entry name" value="GT_2_like_c"/>
    <property type="match status" value="1"/>
</dbReference>
<comment type="caution">
    <text evidence="7">The sequence shown here is derived from an EMBL/GenBank/DDBJ whole genome shotgun (WGS) entry which is preliminary data.</text>
</comment>
<keyword evidence="4 7" id="KW-0808">Transferase</keyword>
<protein>
    <submittedName>
        <fullName evidence="7">GT2 family glycosyltransferase/glycosyltransferase involved in cell wall biosynthesis</fullName>
    </submittedName>
</protein>
<evidence type="ECO:0000259" key="5">
    <source>
        <dbReference type="Pfam" id="PF00535"/>
    </source>
</evidence>